<proteinExistence type="predicted"/>
<dbReference type="KEGG" id="cdx:CDES_00365"/>
<gene>
    <name evidence="1" type="ORF">CDES_00365</name>
</gene>
<reference evidence="1 2" key="1">
    <citation type="submission" date="2014-08" db="EMBL/GenBank/DDBJ databases">
        <title>Complete genome sequence of Corynebacterium deserti GIMN1.010 (=DSM 45689), isolated from desert sand in western China.</title>
        <authorList>
            <person name="Ruckert C."/>
            <person name="Albersmeier A."/>
            <person name="Kalinowski J."/>
        </authorList>
    </citation>
    <scope>NUCLEOTIDE SEQUENCE [LARGE SCALE GENOMIC DNA]</scope>
    <source>
        <strain evidence="1 2">GIMN1.010</strain>
    </source>
</reference>
<protein>
    <submittedName>
        <fullName evidence="1">Uncharacterized protein</fullName>
    </submittedName>
</protein>
<accession>A0A0M3Q8U6</accession>
<organism evidence="1 2">
    <name type="scientific">Corynebacterium deserti GIMN1.010</name>
    <dbReference type="NCBI Taxonomy" id="931089"/>
    <lineage>
        <taxon>Bacteria</taxon>
        <taxon>Bacillati</taxon>
        <taxon>Actinomycetota</taxon>
        <taxon>Actinomycetes</taxon>
        <taxon>Mycobacteriales</taxon>
        <taxon>Corynebacteriaceae</taxon>
        <taxon>Corynebacterium</taxon>
    </lineage>
</organism>
<dbReference type="Proteomes" id="UP000068067">
    <property type="component" value="Chromosome"/>
</dbReference>
<dbReference type="EMBL" id="CP009220">
    <property type="protein sequence ID" value="ALC04559.1"/>
    <property type="molecule type" value="Genomic_DNA"/>
</dbReference>
<evidence type="ECO:0000313" key="1">
    <source>
        <dbReference type="EMBL" id="ALC04559.1"/>
    </source>
</evidence>
<sequence length="85" mass="8774">MMPATRAFLVPVRHEGPAVAALKGGGGVDKHFSERVVGYLLVAAVTRPPLITGGAFIADDVEGAVIVDATALAVDEVAAHQRCPR</sequence>
<keyword evidence="2" id="KW-1185">Reference proteome</keyword>
<dbReference type="AlphaFoldDB" id="A0A0M3Q8U6"/>
<evidence type="ECO:0000313" key="2">
    <source>
        <dbReference type="Proteomes" id="UP000068067"/>
    </source>
</evidence>
<name>A0A0M3Q8U6_9CORY</name>